<dbReference type="GO" id="GO:0046688">
    <property type="term" value="P:response to copper ion"/>
    <property type="evidence" value="ECO:0007669"/>
    <property type="project" value="InterPro"/>
</dbReference>
<dbReference type="GO" id="GO:0042597">
    <property type="term" value="C:periplasmic space"/>
    <property type="evidence" value="ECO:0007669"/>
    <property type="project" value="InterPro"/>
</dbReference>
<keyword evidence="1 5" id="KW-0732">Signal</keyword>
<organism evidence="7 8">
    <name type="scientific">Pseudonocardia broussonetiae</name>
    <dbReference type="NCBI Taxonomy" id="2736640"/>
    <lineage>
        <taxon>Bacteria</taxon>
        <taxon>Bacillati</taxon>
        <taxon>Actinomycetota</taxon>
        <taxon>Actinomycetes</taxon>
        <taxon>Pseudonocardiales</taxon>
        <taxon>Pseudonocardiaceae</taxon>
        <taxon>Pseudonocardia</taxon>
    </lineage>
</organism>
<dbReference type="KEGG" id="pbro:HOP40_20330"/>
<evidence type="ECO:0000259" key="6">
    <source>
        <dbReference type="Pfam" id="PF04234"/>
    </source>
</evidence>
<keyword evidence="8" id="KW-1185">Reference proteome</keyword>
<dbReference type="GO" id="GO:0005507">
    <property type="term" value="F:copper ion binding"/>
    <property type="evidence" value="ECO:0007669"/>
    <property type="project" value="InterPro"/>
</dbReference>
<feature type="region of interest" description="Disordered" evidence="3">
    <location>
        <begin position="124"/>
        <end position="148"/>
    </location>
</feature>
<keyword evidence="4" id="KW-0472">Membrane</keyword>
<accession>A0A6M6JNH4</accession>
<dbReference type="SUPFAM" id="SSF81296">
    <property type="entry name" value="E set domains"/>
    <property type="match status" value="1"/>
</dbReference>
<keyword evidence="2" id="KW-0186">Copper</keyword>
<evidence type="ECO:0000313" key="8">
    <source>
        <dbReference type="Proteomes" id="UP000505377"/>
    </source>
</evidence>
<feature type="signal peptide" evidence="5">
    <location>
        <begin position="1"/>
        <end position="24"/>
    </location>
</feature>
<dbReference type="InterPro" id="IPR007348">
    <property type="entry name" value="CopC_dom"/>
</dbReference>
<feature type="transmembrane region" description="Helical" evidence="4">
    <location>
        <begin position="157"/>
        <end position="178"/>
    </location>
</feature>
<evidence type="ECO:0000256" key="2">
    <source>
        <dbReference type="ARBA" id="ARBA00023008"/>
    </source>
</evidence>
<dbReference type="Proteomes" id="UP000505377">
    <property type="component" value="Chromosome"/>
</dbReference>
<name>A0A6M6JNH4_9PSEU</name>
<dbReference type="Pfam" id="PF04234">
    <property type="entry name" value="CopC"/>
    <property type="match status" value="1"/>
</dbReference>
<protein>
    <submittedName>
        <fullName evidence="7">Copper resistance protein CopC</fullName>
    </submittedName>
</protein>
<feature type="chain" id="PRO_5027015538" evidence="5">
    <location>
        <begin position="25"/>
        <end position="187"/>
    </location>
</feature>
<evidence type="ECO:0000256" key="5">
    <source>
        <dbReference type="SAM" id="SignalP"/>
    </source>
</evidence>
<dbReference type="InterPro" id="IPR014755">
    <property type="entry name" value="Cu-Rt/internalin_Ig-like"/>
</dbReference>
<dbReference type="Gene3D" id="2.60.40.1220">
    <property type="match status" value="1"/>
</dbReference>
<dbReference type="InterPro" id="IPR014756">
    <property type="entry name" value="Ig_E-set"/>
</dbReference>
<proteinExistence type="predicted"/>
<evidence type="ECO:0000313" key="7">
    <source>
        <dbReference type="EMBL" id="QJY47861.1"/>
    </source>
</evidence>
<dbReference type="AlphaFoldDB" id="A0A6M6JNH4"/>
<dbReference type="RefSeq" id="WP_172160938.1">
    <property type="nucleotide sequence ID" value="NZ_CP053564.1"/>
</dbReference>
<keyword evidence="4" id="KW-1133">Transmembrane helix</keyword>
<evidence type="ECO:0000256" key="4">
    <source>
        <dbReference type="SAM" id="Phobius"/>
    </source>
</evidence>
<evidence type="ECO:0000256" key="3">
    <source>
        <dbReference type="SAM" id="MobiDB-lite"/>
    </source>
</evidence>
<feature type="domain" description="CopC" evidence="6">
    <location>
        <begin position="25"/>
        <end position="117"/>
    </location>
</feature>
<dbReference type="EMBL" id="CP053564">
    <property type="protein sequence ID" value="QJY47861.1"/>
    <property type="molecule type" value="Genomic_DNA"/>
</dbReference>
<reference evidence="7 8" key="1">
    <citation type="submission" date="2020-05" db="EMBL/GenBank/DDBJ databases">
        <authorList>
            <person name="Mo P."/>
        </authorList>
    </citation>
    <scope>NUCLEOTIDE SEQUENCE [LARGE SCALE GENOMIC DNA]</scope>
    <source>
        <strain evidence="7 8">Gen01</strain>
    </source>
</reference>
<gene>
    <name evidence="7" type="ORF">HOP40_20330</name>
</gene>
<sequence>MLRTIGAPLIAATLVLLTGSPALAHSDLVRSDPVDGGAVDGVARPVTLEFGDELDAGSVTIRLIGSAGFQAQLAPPTTTRTVVVQPLPTLINDEYVLRYGAVATDGHPVRGSISFTVTGSVVRQTSGPVHGQHATPPTATAGSGHHEEAAQHPPLHLWAWLVGGAVVIGCSVVAVRWLSGRRRASTY</sequence>
<keyword evidence="4" id="KW-0812">Transmembrane</keyword>
<evidence type="ECO:0000256" key="1">
    <source>
        <dbReference type="ARBA" id="ARBA00022729"/>
    </source>
</evidence>